<reference evidence="1 2" key="2">
    <citation type="submission" date="2017-10" db="EMBL/GenBank/DDBJ databases">
        <title>Genome analyses suggest a sexual origin of heterokaryosis in a supposedly ancient asexual fungus.</title>
        <authorList>
            <person name="Corradi N."/>
            <person name="Sedzielewska K."/>
            <person name="Noel J."/>
            <person name="Charron P."/>
            <person name="Farinelli L."/>
            <person name="Marton T."/>
            <person name="Kruger M."/>
            <person name="Pelin A."/>
            <person name="Brachmann A."/>
            <person name="Corradi N."/>
        </authorList>
    </citation>
    <scope>NUCLEOTIDE SEQUENCE [LARGE SCALE GENOMIC DNA]</scope>
    <source>
        <strain evidence="1 2">A1</strain>
    </source>
</reference>
<dbReference type="AlphaFoldDB" id="A0A2N0QPF0"/>
<dbReference type="VEuPathDB" id="FungiDB:RhiirA1_480378"/>
<proteinExistence type="predicted"/>
<accession>A0A2N0QPF0</accession>
<sequence>MDKNMHKCSIFDVYSSEKKKISDVNKLQEDFESESTLSSSSIEDSNKKHAILGLEKHSKHAYYHILIICRFLKY</sequence>
<protein>
    <submittedName>
        <fullName evidence="1">Uncharacterized protein</fullName>
    </submittedName>
</protein>
<evidence type="ECO:0000313" key="2">
    <source>
        <dbReference type="Proteomes" id="UP000232688"/>
    </source>
</evidence>
<organism evidence="1 2">
    <name type="scientific">Rhizophagus irregularis</name>
    <dbReference type="NCBI Taxonomy" id="588596"/>
    <lineage>
        <taxon>Eukaryota</taxon>
        <taxon>Fungi</taxon>
        <taxon>Fungi incertae sedis</taxon>
        <taxon>Mucoromycota</taxon>
        <taxon>Glomeromycotina</taxon>
        <taxon>Glomeromycetes</taxon>
        <taxon>Glomerales</taxon>
        <taxon>Glomeraceae</taxon>
        <taxon>Rhizophagus</taxon>
    </lineage>
</organism>
<gene>
    <name evidence="1" type="ORF">RhiirA1_480378</name>
</gene>
<name>A0A2N0QPF0_9GLOM</name>
<evidence type="ECO:0000313" key="1">
    <source>
        <dbReference type="EMBL" id="PKC52924.1"/>
    </source>
</evidence>
<reference evidence="1 2" key="1">
    <citation type="submission" date="2017-10" db="EMBL/GenBank/DDBJ databases">
        <title>Extensive intraspecific genome diversity in a model arbuscular mycorrhizal fungus.</title>
        <authorList>
            <person name="Chen E.C.H."/>
            <person name="Morin E."/>
            <person name="Baudet D."/>
            <person name="Noel J."/>
            <person name="Ndikumana S."/>
            <person name="Charron P."/>
            <person name="St-Onge C."/>
            <person name="Giorgi J."/>
            <person name="Grigoriev I.V."/>
            <person name="Roux C."/>
            <person name="Martin F.M."/>
            <person name="Corradi N."/>
        </authorList>
    </citation>
    <scope>NUCLEOTIDE SEQUENCE [LARGE SCALE GENOMIC DNA]</scope>
    <source>
        <strain evidence="1 2">A1</strain>
    </source>
</reference>
<dbReference type="EMBL" id="LLXH01004926">
    <property type="protein sequence ID" value="PKC52924.1"/>
    <property type="molecule type" value="Genomic_DNA"/>
</dbReference>
<dbReference type="Proteomes" id="UP000232688">
    <property type="component" value="Unassembled WGS sequence"/>
</dbReference>
<comment type="caution">
    <text evidence="1">The sequence shown here is derived from an EMBL/GenBank/DDBJ whole genome shotgun (WGS) entry which is preliminary data.</text>
</comment>